<dbReference type="InterPro" id="IPR029058">
    <property type="entry name" value="AB_hydrolase_fold"/>
</dbReference>
<accession>A0A9P4YR74</accession>
<dbReference type="AlphaFoldDB" id="A0A9P4YR74"/>
<dbReference type="Gene3D" id="3.40.50.1820">
    <property type="entry name" value="alpha/beta hydrolase"/>
    <property type="match status" value="1"/>
</dbReference>
<name>A0A9P4YR74_9HYPO</name>
<keyword evidence="3" id="KW-1185">Reference proteome</keyword>
<dbReference type="GeneID" id="55969366"/>
<gene>
    <name evidence="2" type="ORF">GMORB2_3138</name>
</gene>
<comment type="caution">
    <text evidence="2">The sequence shown here is derived from an EMBL/GenBank/DDBJ whole genome shotgun (WGS) entry which is preliminary data.</text>
</comment>
<feature type="domain" description="Serine hydrolase" evidence="1">
    <location>
        <begin position="1"/>
        <end position="116"/>
    </location>
</feature>
<organism evidence="2 3">
    <name type="scientific">Geosmithia morbida</name>
    <dbReference type="NCBI Taxonomy" id="1094350"/>
    <lineage>
        <taxon>Eukaryota</taxon>
        <taxon>Fungi</taxon>
        <taxon>Dikarya</taxon>
        <taxon>Ascomycota</taxon>
        <taxon>Pezizomycotina</taxon>
        <taxon>Sordariomycetes</taxon>
        <taxon>Hypocreomycetidae</taxon>
        <taxon>Hypocreales</taxon>
        <taxon>Bionectriaceae</taxon>
        <taxon>Geosmithia</taxon>
    </lineage>
</organism>
<evidence type="ECO:0000259" key="1">
    <source>
        <dbReference type="Pfam" id="PF03959"/>
    </source>
</evidence>
<dbReference type="Pfam" id="PF03959">
    <property type="entry name" value="FSH1"/>
    <property type="match status" value="1"/>
</dbReference>
<dbReference type="RefSeq" id="XP_035318989.1">
    <property type="nucleotide sequence ID" value="XM_035465114.1"/>
</dbReference>
<protein>
    <recommendedName>
        <fullName evidence="1">Serine hydrolase domain-containing protein</fullName>
    </recommendedName>
</protein>
<dbReference type="EMBL" id="JAANYQ010000017">
    <property type="protein sequence ID" value="KAF4120337.1"/>
    <property type="molecule type" value="Genomic_DNA"/>
</dbReference>
<sequence>MGLSQGGSVVCIYLMRLSDRRGSCHPLRFAVLIASGNVTDGYLNLRTSPVLSPLAKEGRVARQILSIPSLHAIGDMDETKSPTTDLTRFWEPGKATLDTLDTSAGLHSIPNDASSVGRVAAAANVMIRSAI</sequence>
<evidence type="ECO:0000313" key="2">
    <source>
        <dbReference type="EMBL" id="KAF4120337.1"/>
    </source>
</evidence>
<reference evidence="2" key="1">
    <citation type="submission" date="2020-03" db="EMBL/GenBank/DDBJ databases">
        <title>Site-based positive gene gene selection in Geosmithia morbida across the United States reveals a broad range of putative effectors and factors for local host and environmental adapation.</title>
        <authorList>
            <person name="Onufrak A."/>
            <person name="Murdoch R.W."/>
            <person name="Gazis R."/>
            <person name="Huff M."/>
            <person name="Staton M."/>
            <person name="Klingeman W."/>
            <person name="Hadziabdic D."/>
        </authorList>
    </citation>
    <scope>NUCLEOTIDE SEQUENCE</scope>
    <source>
        <strain evidence="2">1262</strain>
    </source>
</reference>
<proteinExistence type="predicted"/>
<evidence type="ECO:0000313" key="3">
    <source>
        <dbReference type="Proteomes" id="UP000749293"/>
    </source>
</evidence>
<dbReference type="InterPro" id="IPR005645">
    <property type="entry name" value="FSH-like_dom"/>
</dbReference>
<dbReference type="Proteomes" id="UP000749293">
    <property type="component" value="Unassembled WGS sequence"/>
</dbReference>